<sequence length="53" mass="6144">MKAQCSSVTYDSEYALRAQMLDASIPRYPYIGVGPMFPYQAIETSQFRDRYNL</sequence>
<dbReference type="HOGENOM" id="CLU_3068398_0_0_1"/>
<proteinExistence type="predicted"/>
<evidence type="ECO:0000313" key="1">
    <source>
        <dbReference type="EMBL" id="CCD48872.1"/>
    </source>
</evidence>
<protein>
    <submittedName>
        <fullName evidence="1">Uncharacterized protein</fullName>
    </submittedName>
</protein>
<name>G2Y8E4_BOTF4</name>
<dbReference type="EMBL" id="FQ790297">
    <property type="protein sequence ID" value="CCD48872.1"/>
    <property type="molecule type" value="Genomic_DNA"/>
</dbReference>
<accession>G2Y8E4</accession>
<reference evidence="2" key="1">
    <citation type="journal article" date="2011" name="PLoS Genet.">
        <title>Genomic analysis of the necrotrophic fungal pathogens Sclerotinia sclerotiorum and Botrytis cinerea.</title>
        <authorList>
            <person name="Amselem J."/>
            <person name="Cuomo C.A."/>
            <person name="van Kan J.A."/>
            <person name="Viaud M."/>
            <person name="Benito E.P."/>
            <person name="Couloux A."/>
            <person name="Coutinho P.M."/>
            <person name="de Vries R.P."/>
            <person name="Dyer P.S."/>
            <person name="Fillinger S."/>
            <person name="Fournier E."/>
            <person name="Gout L."/>
            <person name="Hahn M."/>
            <person name="Kohn L."/>
            <person name="Lapalu N."/>
            <person name="Plummer K.M."/>
            <person name="Pradier J.M."/>
            <person name="Quevillon E."/>
            <person name="Sharon A."/>
            <person name="Simon A."/>
            <person name="ten Have A."/>
            <person name="Tudzynski B."/>
            <person name="Tudzynski P."/>
            <person name="Wincker P."/>
            <person name="Andrew M."/>
            <person name="Anthouard V."/>
            <person name="Beever R.E."/>
            <person name="Beffa R."/>
            <person name="Benoit I."/>
            <person name="Bouzid O."/>
            <person name="Brault B."/>
            <person name="Chen Z."/>
            <person name="Choquer M."/>
            <person name="Collemare J."/>
            <person name="Cotton P."/>
            <person name="Danchin E.G."/>
            <person name="Da Silva C."/>
            <person name="Gautier A."/>
            <person name="Giraud C."/>
            <person name="Giraud T."/>
            <person name="Gonzalez C."/>
            <person name="Grossetete S."/>
            <person name="Guldener U."/>
            <person name="Henrissat B."/>
            <person name="Howlett B.J."/>
            <person name="Kodira C."/>
            <person name="Kretschmer M."/>
            <person name="Lappartient A."/>
            <person name="Leroch M."/>
            <person name="Levis C."/>
            <person name="Mauceli E."/>
            <person name="Neuveglise C."/>
            <person name="Oeser B."/>
            <person name="Pearson M."/>
            <person name="Poulain J."/>
            <person name="Poussereau N."/>
            <person name="Quesneville H."/>
            <person name="Rascle C."/>
            <person name="Schumacher J."/>
            <person name="Segurens B."/>
            <person name="Sexton A."/>
            <person name="Silva E."/>
            <person name="Sirven C."/>
            <person name="Soanes D.M."/>
            <person name="Talbot N.J."/>
            <person name="Templeton M."/>
            <person name="Yandava C."/>
            <person name="Yarden O."/>
            <person name="Zeng Q."/>
            <person name="Rollins J.A."/>
            <person name="Lebrun M.H."/>
            <person name="Dickman M."/>
        </authorList>
    </citation>
    <scope>NUCLEOTIDE SEQUENCE [LARGE SCALE GENOMIC DNA]</scope>
    <source>
        <strain evidence="2">T4</strain>
    </source>
</reference>
<organism evidence="1 2">
    <name type="scientific">Botryotinia fuckeliana (strain T4)</name>
    <name type="common">Noble rot fungus</name>
    <name type="synonym">Botrytis cinerea</name>
    <dbReference type="NCBI Taxonomy" id="999810"/>
    <lineage>
        <taxon>Eukaryota</taxon>
        <taxon>Fungi</taxon>
        <taxon>Dikarya</taxon>
        <taxon>Ascomycota</taxon>
        <taxon>Pezizomycotina</taxon>
        <taxon>Leotiomycetes</taxon>
        <taxon>Helotiales</taxon>
        <taxon>Sclerotiniaceae</taxon>
        <taxon>Botrytis</taxon>
    </lineage>
</organism>
<gene>
    <name evidence="1" type="ORF">BofuT4_uP032820.1</name>
</gene>
<evidence type="ECO:0000313" key="2">
    <source>
        <dbReference type="Proteomes" id="UP000008177"/>
    </source>
</evidence>
<dbReference type="AlphaFoldDB" id="G2Y8E4"/>
<dbReference type="Proteomes" id="UP000008177">
    <property type="component" value="Unplaced contigs"/>
</dbReference>
<dbReference type="InParanoid" id="G2Y8E4"/>